<keyword evidence="2" id="KW-1185">Reference proteome</keyword>
<dbReference type="Proteomes" id="UP000749040">
    <property type="component" value="Unassembled WGS sequence"/>
</dbReference>
<name>A0ABS2TKV8_9ACTN</name>
<proteinExistence type="predicted"/>
<dbReference type="InterPro" id="IPR011008">
    <property type="entry name" value="Dimeric_a/b-barrel"/>
</dbReference>
<accession>A0ABS2TKV8</accession>
<comment type="caution">
    <text evidence="1">The sequence shown here is derived from an EMBL/GenBank/DDBJ whole genome shotgun (WGS) entry which is preliminary data.</text>
</comment>
<dbReference type="RefSeq" id="WP_205355306.1">
    <property type="nucleotide sequence ID" value="NZ_JADKYB010000001.1"/>
</dbReference>
<organism evidence="1 2">
    <name type="scientific">Actinacidiphila acididurans</name>
    <dbReference type="NCBI Taxonomy" id="2784346"/>
    <lineage>
        <taxon>Bacteria</taxon>
        <taxon>Bacillati</taxon>
        <taxon>Actinomycetota</taxon>
        <taxon>Actinomycetes</taxon>
        <taxon>Kitasatosporales</taxon>
        <taxon>Streptomycetaceae</taxon>
        <taxon>Actinacidiphila</taxon>
    </lineage>
</organism>
<evidence type="ECO:0000313" key="2">
    <source>
        <dbReference type="Proteomes" id="UP000749040"/>
    </source>
</evidence>
<dbReference type="SUPFAM" id="SSF54909">
    <property type="entry name" value="Dimeric alpha+beta barrel"/>
    <property type="match status" value="1"/>
</dbReference>
<dbReference type="Gene3D" id="3.30.70.100">
    <property type="match status" value="2"/>
</dbReference>
<dbReference type="EMBL" id="JADKYB010000001">
    <property type="protein sequence ID" value="MBM9503467.1"/>
    <property type="molecule type" value="Genomic_DNA"/>
</dbReference>
<evidence type="ECO:0000313" key="1">
    <source>
        <dbReference type="EMBL" id="MBM9503467.1"/>
    </source>
</evidence>
<sequence length="220" mass="23800">MSYTSTPRPVIENPHSDVVLVGTVPADSRQQREVADAVVTHWQSRSWPAELLSLTAYTSSDGESVLTYAQWSSEEALRRSLEEGGTVSDLTGVTDSGVPAPVPYRLYRAVRGSAVADPAPVAGSFPVAFFGAENHRAARAWIDGLLAAEEESEGEDRAYPGGISANMHISLDGTSILSFSEWVTEAQAVAHIEAVWEPVLKELGGTGTLYRHFRSLFPER</sequence>
<protein>
    <recommendedName>
        <fullName evidence="3">Antibiotic biosynthesis monooxygenase</fullName>
    </recommendedName>
</protein>
<reference evidence="1 2" key="1">
    <citation type="submission" date="2021-01" db="EMBL/GenBank/DDBJ databases">
        <title>Streptomyces acididurans sp. nov., isolated from a peat swamp forest soil.</title>
        <authorList>
            <person name="Chantavorakit T."/>
            <person name="Duangmal K."/>
        </authorList>
    </citation>
    <scope>NUCLEOTIDE SEQUENCE [LARGE SCALE GENOMIC DNA]</scope>
    <source>
        <strain evidence="1 2">KK5PA1</strain>
    </source>
</reference>
<evidence type="ECO:0008006" key="3">
    <source>
        <dbReference type="Google" id="ProtNLM"/>
    </source>
</evidence>
<gene>
    <name evidence="1" type="ORF">ITX44_02760</name>
</gene>